<dbReference type="OrthoDB" id="3895903at2759"/>
<sequence length="281" mass="30635">MPLLSILFASLASAACTRETLSSTFDTFLNSSISKANFSTTLGLSPTLRISQNNILLKTLPETIYTNTTSLYKPFRIQVIDHEVCEIATFVLLNQNTEPALASIRIKTREDGKTIQELEILNVLKGSHAFFAPQTFPQTAPPMWSTPTTGEGNLTRTQLIQIANLYPSGIQAGDGSAIPGAPTCPRIENGVLTSTTCYKNLANFKQPVTNRRWIADTVTGVVLGGFYFDKPAAKGSKFGLWLNEYFKIEGGRLAGVEAAMKELWGVPWVDVWGPEGRGVSV</sequence>
<dbReference type="AlphaFoldDB" id="A0A9P4TZF6"/>
<evidence type="ECO:0000256" key="1">
    <source>
        <dbReference type="SAM" id="SignalP"/>
    </source>
</evidence>
<keyword evidence="4" id="KW-1185">Reference proteome</keyword>
<keyword evidence="1" id="KW-0732">Signal</keyword>
<dbReference type="EMBL" id="MU007031">
    <property type="protein sequence ID" value="KAF2431615.1"/>
    <property type="molecule type" value="Genomic_DNA"/>
</dbReference>
<comment type="caution">
    <text evidence="3">The sequence shown here is derived from an EMBL/GenBank/DDBJ whole genome shotgun (WGS) entry which is preliminary data.</text>
</comment>
<feature type="signal peptide" evidence="1">
    <location>
        <begin position="1"/>
        <end position="22"/>
    </location>
</feature>
<reference evidence="3" key="1">
    <citation type="journal article" date="2020" name="Stud. Mycol.">
        <title>101 Dothideomycetes genomes: a test case for predicting lifestyles and emergence of pathogens.</title>
        <authorList>
            <person name="Haridas S."/>
            <person name="Albert R."/>
            <person name="Binder M."/>
            <person name="Bloem J."/>
            <person name="Labutti K."/>
            <person name="Salamov A."/>
            <person name="Andreopoulos B."/>
            <person name="Baker S."/>
            <person name="Barry K."/>
            <person name="Bills G."/>
            <person name="Bluhm B."/>
            <person name="Cannon C."/>
            <person name="Castanera R."/>
            <person name="Culley D."/>
            <person name="Daum C."/>
            <person name="Ezra D."/>
            <person name="Gonzalez J."/>
            <person name="Henrissat B."/>
            <person name="Kuo A."/>
            <person name="Liang C."/>
            <person name="Lipzen A."/>
            <person name="Lutzoni F."/>
            <person name="Magnuson J."/>
            <person name="Mondo S."/>
            <person name="Nolan M."/>
            <person name="Ohm R."/>
            <person name="Pangilinan J."/>
            <person name="Park H.-J."/>
            <person name="Ramirez L."/>
            <person name="Alfaro M."/>
            <person name="Sun H."/>
            <person name="Tritt A."/>
            <person name="Yoshinaga Y."/>
            <person name="Zwiers L.-H."/>
            <person name="Turgeon B."/>
            <person name="Goodwin S."/>
            <person name="Spatafora J."/>
            <person name="Crous P."/>
            <person name="Grigoriev I."/>
        </authorList>
    </citation>
    <scope>NUCLEOTIDE SEQUENCE</scope>
    <source>
        <strain evidence="3">CBS 130266</strain>
    </source>
</reference>
<accession>A0A9P4TZF6</accession>
<feature type="chain" id="PRO_5040232106" description="DUF8021 domain-containing protein" evidence="1">
    <location>
        <begin position="23"/>
        <end position="281"/>
    </location>
</feature>
<name>A0A9P4TZF6_9PEZI</name>
<organism evidence="3 4">
    <name type="scientific">Tothia fuscella</name>
    <dbReference type="NCBI Taxonomy" id="1048955"/>
    <lineage>
        <taxon>Eukaryota</taxon>
        <taxon>Fungi</taxon>
        <taxon>Dikarya</taxon>
        <taxon>Ascomycota</taxon>
        <taxon>Pezizomycotina</taxon>
        <taxon>Dothideomycetes</taxon>
        <taxon>Pleosporomycetidae</taxon>
        <taxon>Venturiales</taxon>
        <taxon>Cylindrosympodiaceae</taxon>
        <taxon>Tothia</taxon>
    </lineage>
</organism>
<proteinExistence type="predicted"/>
<evidence type="ECO:0000259" key="2">
    <source>
        <dbReference type="Pfam" id="PF26061"/>
    </source>
</evidence>
<evidence type="ECO:0000313" key="4">
    <source>
        <dbReference type="Proteomes" id="UP000800235"/>
    </source>
</evidence>
<dbReference type="Proteomes" id="UP000800235">
    <property type="component" value="Unassembled WGS sequence"/>
</dbReference>
<dbReference type="Pfam" id="PF26061">
    <property type="entry name" value="DUF8021"/>
    <property type="match status" value="1"/>
</dbReference>
<dbReference type="InterPro" id="IPR058334">
    <property type="entry name" value="DUF8021"/>
</dbReference>
<gene>
    <name evidence="3" type="ORF">EJ08DRAFT_182688</name>
</gene>
<feature type="domain" description="DUF8021" evidence="2">
    <location>
        <begin position="155"/>
        <end position="259"/>
    </location>
</feature>
<protein>
    <recommendedName>
        <fullName evidence="2">DUF8021 domain-containing protein</fullName>
    </recommendedName>
</protein>
<evidence type="ECO:0000313" key="3">
    <source>
        <dbReference type="EMBL" id="KAF2431615.1"/>
    </source>
</evidence>